<comment type="similarity">
    <text evidence="5">Belongs to the BI1 family.</text>
</comment>
<dbReference type="InterPro" id="IPR006214">
    <property type="entry name" value="Bax_inhibitor_1-related"/>
</dbReference>
<evidence type="ECO:0000256" key="3">
    <source>
        <dbReference type="ARBA" id="ARBA00022989"/>
    </source>
</evidence>
<feature type="transmembrane region" description="Helical" evidence="5">
    <location>
        <begin position="164"/>
        <end position="182"/>
    </location>
</feature>
<feature type="transmembrane region" description="Helical" evidence="5">
    <location>
        <begin position="76"/>
        <end position="95"/>
    </location>
</feature>
<keyword evidence="7" id="KW-1185">Reference proteome</keyword>
<keyword evidence="3 5" id="KW-1133">Transmembrane helix</keyword>
<comment type="subcellular location">
    <subcellularLocation>
        <location evidence="1">Membrane</location>
        <topology evidence="1">Multi-pass membrane protein</topology>
    </subcellularLocation>
</comment>
<evidence type="ECO:0000313" key="6">
    <source>
        <dbReference type="EMBL" id="KAK3245205.1"/>
    </source>
</evidence>
<dbReference type="GO" id="GO:0016020">
    <property type="term" value="C:membrane"/>
    <property type="evidence" value="ECO:0007669"/>
    <property type="project" value="UniProtKB-SubCell"/>
</dbReference>
<keyword evidence="2 5" id="KW-0812">Transmembrane</keyword>
<proteinExistence type="inferred from homology"/>
<dbReference type="Proteomes" id="UP001190700">
    <property type="component" value="Unassembled WGS sequence"/>
</dbReference>
<feature type="transmembrane region" description="Helical" evidence="5">
    <location>
        <begin position="43"/>
        <end position="64"/>
    </location>
</feature>
<dbReference type="PANTHER" id="PTHR23291">
    <property type="entry name" value="BAX INHIBITOR-RELATED"/>
    <property type="match status" value="1"/>
</dbReference>
<feature type="transmembrane region" description="Helical" evidence="5">
    <location>
        <begin position="102"/>
        <end position="125"/>
    </location>
</feature>
<gene>
    <name evidence="6" type="ORF">CYMTET_45215</name>
</gene>
<evidence type="ECO:0000313" key="7">
    <source>
        <dbReference type="Proteomes" id="UP001190700"/>
    </source>
</evidence>
<reference evidence="6 7" key="1">
    <citation type="journal article" date="2015" name="Genome Biol. Evol.">
        <title>Comparative Genomics of a Bacterivorous Green Alga Reveals Evolutionary Causalities and Consequences of Phago-Mixotrophic Mode of Nutrition.</title>
        <authorList>
            <person name="Burns J.A."/>
            <person name="Paasch A."/>
            <person name="Narechania A."/>
            <person name="Kim E."/>
        </authorList>
    </citation>
    <scope>NUCLEOTIDE SEQUENCE [LARGE SCALE GENOMIC DNA]</scope>
    <source>
        <strain evidence="6 7">PLY_AMNH</strain>
    </source>
</reference>
<evidence type="ECO:0000256" key="5">
    <source>
        <dbReference type="RuleBase" id="RU004379"/>
    </source>
</evidence>
<keyword evidence="4 5" id="KW-0472">Membrane</keyword>
<evidence type="ECO:0000256" key="2">
    <source>
        <dbReference type="ARBA" id="ARBA00022692"/>
    </source>
</evidence>
<evidence type="ECO:0000256" key="1">
    <source>
        <dbReference type="ARBA" id="ARBA00004141"/>
    </source>
</evidence>
<protein>
    <submittedName>
        <fullName evidence="6">Uncharacterized protein</fullName>
    </submittedName>
</protein>
<dbReference type="AlphaFoldDB" id="A0AAE0C0G7"/>
<organism evidence="6 7">
    <name type="scientific">Cymbomonas tetramitiformis</name>
    <dbReference type="NCBI Taxonomy" id="36881"/>
    <lineage>
        <taxon>Eukaryota</taxon>
        <taxon>Viridiplantae</taxon>
        <taxon>Chlorophyta</taxon>
        <taxon>Pyramimonadophyceae</taxon>
        <taxon>Pyramimonadales</taxon>
        <taxon>Pyramimonadaceae</taxon>
        <taxon>Cymbomonas</taxon>
    </lineage>
</organism>
<feature type="transmembrane region" description="Helical" evidence="5">
    <location>
        <begin position="131"/>
        <end position="152"/>
    </location>
</feature>
<dbReference type="PANTHER" id="PTHR23291:SF50">
    <property type="entry name" value="PROTEIN LIFEGUARD 4"/>
    <property type="match status" value="1"/>
</dbReference>
<name>A0AAE0C0G7_9CHLO</name>
<accession>A0AAE0C0G7</accession>
<comment type="caution">
    <text evidence="6">The sequence shown here is derived from an EMBL/GenBank/DDBJ whole genome shotgun (WGS) entry which is preliminary data.</text>
</comment>
<evidence type="ECO:0000256" key="4">
    <source>
        <dbReference type="ARBA" id="ARBA00023136"/>
    </source>
</evidence>
<feature type="transmembrane region" description="Helical" evidence="5">
    <location>
        <begin position="188"/>
        <end position="207"/>
    </location>
</feature>
<dbReference type="Pfam" id="PF01027">
    <property type="entry name" value="Bax1-I"/>
    <property type="match status" value="1"/>
</dbReference>
<sequence>MSFNNTYSDLESGYGEESQGKWSILQERYDPEADVRRGFIKKVYGILSFQLMITTGVCATFMKVEDVRDFVIRTPALMWVGFALSLVFLFALLAYRKSHPTNMVLLTIWTFIQSYTVGVICAVYSSEGKDMLVLQALGLTLGIFLGLTAFTFQSKINFSFMGAGLMLSLWTLILWSLMSWIMGWQTGFLFSLFGAMIFSGFIIYDTWRLSKQYSIDEYIQASIELYLDVINLFIYILRLLDRN</sequence>
<dbReference type="EMBL" id="LGRX02030908">
    <property type="protein sequence ID" value="KAK3245205.1"/>
    <property type="molecule type" value="Genomic_DNA"/>
</dbReference>